<evidence type="ECO:0000256" key="1">
    <source>
        <dbReference type="ARBA" id="ARBA00005567"/>
    </source>
</evidence>
<dbReference type="FunFam" id="1.20.80.10:FF:000010">
    <property type="entry name" value="Acyl-CoA-binding domain-containing protein 5"/>
    <property type="match status" value="1"/>
</dbReference>
<dbReference type="InterPro" id="IPR035984">
    <property type="entry name" value="Acyl-CoA-binding_sf"/>
</dbReference>
<organism evidence="4 5">
    <name type="scientific">Penicillium capsulatum</name>
    <dbReference type="NCBI Taxonomy" id="69766"/>
    <lineage>
        <taxon>Eukaryota</taxon>
        <taxon>Fungi</taxon>
        <taxon>Dikarya</taxon>
        <taxon>Ascomycota</taxon>
        <taxon>Pezizomycotina</taxon>
        <taxon>Eurotiomycetes</taxon>
        <taxon>Eurotiomycetidae</taxon>
        <taxon>Eurotiales</taxon>
        <taxon>Aspergillaceae</taxon>
        <taxon>Penicillium</taxon>
    </lineage>
</organism>
<evidence type="ECO:0000256" key="2">
    <source>
        <dbReference type="ARBA" id="ARBA00023121"/>
    </source>
</evidence>
<dbReference type="InterPro" id="IPR014352">
    <property type="entry name" value="FERM/acyl-CoA-bd_prot_sf"/>
</dbReference>
<dbReference type="Pfam" id="PF00887">
    <property type="entry name" value="ACBP"/>
    <property type="match status" value="1"/>
</dbReference>
<gene>
    <name evidence="4" type="ORF">N7492_005592</name>
</gene>
<dbReference type="Proteomes" id="UP001146351">
    <property type="component" value="Unassembled WGS sequence"/>
</dbReference>
<reference evidence="4" key="1">
    <citation type="submission" date="2022-11" db="EMBL/GenBank/DDBJ databases">
        <authorList>
            <person name="Petersen C."/>
        </authorList>
    </citation>
    <scope>NUCLEOTIDE SEQUENCE</scope>
    <source>
        <strain evidence="4">IBT 21917</strain>
    </source>
</reference>
<dbReference type="Gene3D" id="1.20.80.10">
    <property type="match status" value="1"/>
</dbReference>
<evidence type="ECO:0000313" key="4">
    <source>
        <dbReference type="EMBL" id="KAJ5172999.1"/>
    </source>
</evidence>
<sequence length="87" mass="9507">MTSAEFDEAAEAVKGLSQASTDQKLALYGLFKQAKEGDCNTSRPGAFDFAGKAKWDAWDKNRGMSQEEAEKKYIELVKELLAADGKA</sequence>
<dbReference type="GO" id="GO:0006631">
    <property type="term" value="P:fatty acid metabolic process"/>
    <property type="evidence" value="ECO:0007669"/>
    <property type="project" value="TreeGrafter"/>
</dbReference>
<comment type="caution">
    <text evidence="4">The sequence shown here is derived from an EMBL/GenBank/DDBJ whole genome shotgun (WGS) entry which is preliminary data.</text>
</comment>
<dbReference type="PANTHER" id="PTHR23310">
    <property type="entry name" value="ACYL-COA-BINDING PROTEIN, ACBP"/>
    <property type="match status" value="1"/>
</dbReference>
<dbReference type="AlphaFoldDB" id="A0A9W9IBU2"/>
<proteinExistence type="inferred from homology"/>
<name>A0A9W9IBU2_9EURO</name>
<dbReference type="EMBL" id="JAPQKO010000003">
    <property type="protein sequence ID" value="KAJ5172999.1"/>
    <property type="molecule type" value="Genomic_DNA"/>
</dbReference>
<dbReference type="PROSITE" id="PS51228">
    <property type="entry name" value="ACB_2"/>
    <property type="match status" value="1"/>
</dbReference>
<accession>A0A9W9IBU2</accession>
<keyword evidence="5" id="KW-1185">Reference proteome</keyword>
<dbReference type="PANTHER" id="PTHR23310:SF62">
    <property type="entry name" value="ACYL-COA BINDING PROTEIN 1, ISOFORM A"/>
    <property type="match status" value="1"/>
</dbReference>
<dbReference type="OrthoDB" id="346910at2759"/>
<keyword evidence="2" id="KW-0446">Lipid-binding</keyword>
<dbReference type="InterPro" id="IPR000582">
    <property type="entry name" value="Acyl-CoA-binding_protein"/>
</dbReference>
<dbReference type="SUPFAM" id="SSF47027">
    <property type="entry name" value="Acyl-CoA binding protein"/>
    <property type="match status" value="1"/>
</dbReference>
<feature type="domain" description="ACB" evidence="3">
    <location>
        <begin position="2"/>
        <end position="86"/>
    </location>
</feature>
<dbReference type="GO" id="GO:0000062">
    <property type="term" value="F:fatty-acyl-CoA binding"/>
    <property type="evidence" value="ECO:0007669"/>
    <property type="project" value="InterPro"/>
</dbReference>
<reference evidence="4" key="2">
    <citation type="journal article" date="2023" name="IMA Fungus">
        <title>Comparative genomic study of the Penicillium genus elucidates a diverse pangenome and 15 lateral gene transfer events.</title>
        <authorList>
            <person name="Petersen C."/>
            <person name="Sorensen T."/>
            <person name="Nielsen M.R."/>
            <person name="Sondergaard T.E."/>
            <person name="Sorensen J.L."/>
            <person name="Fitzpatrick D.A."/>
            <person name="Frisvad J.C."/>
            <person name="Nielsen K.L."/>
        </authorList>
    </citation>
    <scope>NUCLEOTIDE SEQUENCE</scope>
    <source>
        <strain evidence="4">IBT 21917</strain>
    </source>
</reference>
<evidence type="ECO:0000313" key="5">
    <source>
        <dbReference type="Proteomes" id="UP001146351"/>
    </source>
</evidence>
<protein>
    <submittedName>
        <fullName evidence="4">Acyl-coA-binding protein</fullName>
    </submittedName>
</protein>
<comment type="similarity">
    <text evidence="1">Belongs to the ACBP family.</text>
</comment>
<evidence type="ECO:0000259" key="3">
    <source>
        <dbReference type="PROSITE" id="PS51228"/>
    </source>
</evidence>
<dbReference type="PRINTS" id="PR00689">
    <property type="entry name" value="ACOABINDINGP"/>
</dbReference>